<dbReference type="EMBL" id="MU267729">
    <property type="protein sequence ID" value="KAH7910068.1"/>
    <property type="molecule type" value="Genomic_DNA"/>
</dbReference>
<evidence type="ECO:0000313" key="1">
    <source>
        <dbReference type="EMBL" id="KAH7910068.1"/>
    </source>
</evidence>
<evidence type="ECO:0000313" key="2">
    <source>
        <dbReference type="Proteomes" id="UP000790377"/>
    </source>
</evidence>
<protein>
    <submittedName>
        <fullName evidence="1">Uncharacterized protein</fullName>
    </submittedName>
</protein>
<organism evidence="1 2">
    <name type="scientific">Hygrophoropsis aurantiaca</name>
    <dbReference type="NCBI Taxonomy" id="72124"/>
    <lineage>
        <taxon>Eukaryota</taxon>
        <taxon>Fungi</taxon>
        <taxon>Dikarya</taxon>
        <taxon>Basidiomycota</taxon>
        <taxon>Agaricomycotina</taxon>
        <taxon>Agaricomycetes</taxon>
        <taxon>Agaricomycetidae</taxon>
        <taxon>Boletales</taxon>
        <taxon>Coniophorineae</taxon>
        <taxon>Hygrophoropsidaceae</taxon>
        <taxon>Hygrophoropsis</taxon>
    </lineage>
</organism>
<sequence>MDTNVPVLPRPLHIDSAKLSSGSRAGLPETALAAQTPSHRGPPRYKEKFQALRERYDQVTALHEEYQRDLKLANERMQKLQAENDLLLDAISIALPTTPSLRHPARPSPRQPPPPERHQNGYSSVANGAGRYPPMEPRDMTPGEYIPHETNGR</sequence>
<dbReference type="Proteomes" id="UP000790377">
    <property type="component" value="Unassembled WGS sequence"/>
</dbReference>
<gene>
    <name evidence="1" type="ORF">BJ138DRAFT_1114439</name>
</gene>
<keyword evidence="2" id="KW-1185">Reference proteome</keyword>
<accession>A0ACB8AAE8</accession>
<name>A0ACB8AAE8_9AGAM</name>
<comment type="caution">
    <text evidence="1">The sequence shown here is derived from an EMBL/GenBank/DDBJ whole genome shotgun (WGS) entry which is preliminary data.</text>
</comment>
<reference evidence="1" key="1">
    <citation type="journal article" date="2021" name="New Phytol.">
        <title>Evolutionary innovations through gain and loss of genes in the ectomycorrhizal Boletales.</title>
        <authorList>
            <person name="Wu G."/>
            <person name="Miyauchi S."/>
            <person name="Morin E."/>
            <person name="Kuo A."/>
            <person name="Drula E."/>
            <person name="Varga T."/>
            <person name="Kohler A."/>
            <person name="Feng B."/>
            <person name="Cao Y."/>
            <person name="Lipzen A."/>
            <person name="Daum C."/>
            <person name="Hundley H."/>
            <person name="Pangilinan J."/>
            <person name="Johnson J."/>
            <person name="Barry K."/>
            <person name="LaButti K."/>
            <person name="Ng V."/>
            <person name="Ahrendt S."/>
            <person name="Min B."/>
            <person name="Choi I.G."/>
            <person name="Park H."/>
            <person name="Plett J.M."/>
            <person name="Magnuson J."/>
            <person name="Spatafora J.W."/>
            <person name="Nagy L.G."/>
            <person name="Henrissat B."/>
            <person name="Grigoriev I.V."/>
            <person name="Yang Z.L."/>
            <person name="Xu J."/>
            <person name="Martin F.M."/>
        </authorList>
    </citation>
    <scope>NUCLEOTIDE SEQUENCE</scope>
    <source>
        <strain evidence="1">ATCC 28755</strain>
    </source>
</reference>
<proteinExistence type="predicted"/>